<comment type="caution">
    <text evidence="1">The sequence shown here is derived from an EMBL/GenBank/DDBJ whole genome shotgun (WGS) entry which is preliminary data.</text>
</comment>
<gene>
    <name evidence="1" type="ORF">RI129_011157</name>
</gene>
<proteinExistence type="predicted"/>
<accession>A0AAN7V7I7</accession>
<evidence type="ECO:0000313" key="2">
    <source>
        <dbReference type="Proteomes" id="UP001329430"/>
    </source>
</evidence>
<evidence type="ECO:0000313" key="1">
    <source>
        <dbReference type="EMBL" id="KAK5640346.1"/>
    </source>
</evidence>
<dbReference type="Proteomes" id="UP001329430">
    <property type="component" value="Chromosome 8"/>
</dbReference>
<dbReference type="EMBL" id="JAVRBK010000008">
    <property type="protein sequence ID" value="KAK5640346.1"/>
    <property type="molecule type" value="Genomic_DNA"/>
</dbReference>
<dbReference type="AlphaFoldDB" id="A0AAN7V7I7"/>
<organism evidence="1 2">
    <name type="scientific">Pyrocoelia pectoralis</name>
    <dbReference type="NCBI Taxonomy" id="417401"/>
    <lineage>
        <taxon>Eukaryota</taxon>
        <taxon>Metazoa</taxon>
        <taxon>Ecdysozoa</taxon>
        <taxon>Arthropoda</taxon>
        <taxon>Hexapoda</taxon>
        <taxon>Insecta</taxon>
        <taxon>Pterygota</taxon>
        <taxon>Neoptera</taxon>
        <taxon>Endopterygota</taxon>
        <taxon>Coleoptera</taxon>
        <taxon>Polyphaga</taxon>
        <taxon>Elateriformia</taxon>
        <taxon>Elateroidea</taxon>
        <taxon>Lampyridae</taxon>
        <taxon>Lampyrinae</taxon>
        <taxon>Pyrocoelia</taxon>
    </lineage>
</organism>
<name>A0AAN7V7I7_9COLE</name>
<protein>
    <submittedName>
        <fullName evidence="1">Uncharacterized protein</fullName>
    </submittedName>
</protein>
<keyword evidence="2" id="KW-1185">Reference proteome</keyword>
<reference evidence="1 2" key="1">
    <citation type="journal article" date="2024" name="Insects">
        <title>An Improved Chromosome-Level Genome Assembly of the Firefly Pyrocoelia pectoralis.</title>
        <authorList>
            <person name="Fu X."/>
            <person name="Meyer-Rochow V.B."/>
            <person name="Ballantyne L."/>
            <person name="Zhu X."/>
        </authorList>
    </citation>
    <scope>NUCLEOTIDE SEQUENCE [LARGE SCALE GENOMIC DNA]</scope>
    <source>
        <strain evidence="1">XCY_ONT2</strain>
    </source>
</reference>
<sequence length="181" mass="20585">MDVDVDTEDFIAEIEQFPDIWDTSSNDYGNKVIKKNSWEQGHIKILPGLWSQTLCFGDKPTAEKTTIVLRSAAARVVSPGGKRKTMVSPLYFDTLNYILTGKDATLKQVTHFCRYVTRNVVVLTYFSSLFSFSPIELYTNWNGRKAYKRIDTVESGAREKDRLFGSISNFVLLMSNVVVSY</sequence>